<evidence type="ECO:0000256" key="1">
    <source>
        <dbReference type="ARBA" id="ARBA00004496"/>
    </source>
</evidence>
<dbReference type="SUPFAM" id="SSF51984">
    <property type="entry name" value="MurCD N-terminal domain"/>
    <property type="match status" value="1"/>
</dbReference>
<feature type="binding site" evidence="7">
    <location>
        <begin position="132"/>
        <end position="138"/>
    </location>
    <ligand>
        <name>ATP</name>
        <dbReference type="ChEBI" id="CHEBI:30616"/>
    </ligand>
</feature>
<reference evidence="10" key="1">
    <citation type="submission" date="2018-04" db="EMBL/GenBank/DDBJ databases">
        <authorList>
            <person name="Liu S."/>
            <person name="Wang Z."/>
            <person name="Li J."/>
        </authorList>
    </citation>
    <scope>NUCLEOTIDE SEQUENCE [LARGE SCALE GENOMIC DNA]</scope>
    <source>
        <strain evidence="10">S1194</strain>
    </source>
</reference>
<evidence type="ECO:0000259" key="8">
    <source>
        <dbReference type="Pfam" id="PF08245"/>
    </source>
</evidence>
<proteinExistence type="inferred from homology"/>
<dbReference type="InterPro" id="IPR036615">
    <property type="entry name" value="Mur_ligase_C_dom_sf"/>
</dbReference>
<dbReference type="Gene3D" id="3.40.50.720">
    <property type="entry name" value="NAD(P)-binding Rossmann-like Domain"/>
    <property type="match status" value="1"/>
</dbReference>
<evidence type="ECO:0000313" key="10">
    <source>
        <dbReference type="Proteomes" id="UP000244978"/>
    </source>
</evidence>
<comment type="function">
    <text evidence="7">Cell wall formation. Catalyzes the addition of glutamate to the nucleotide precursor UDP-N-acetylmuramoyl-L-alanine (UMA).</text>
</comment>
<dbReference type="SUPFAM" id="SSF53244">
    <property type="entry name" value="MurD-like peptide ligases, peptide-binding domain"/>
    <property type="match status" value="1"/>
</dbReference>
<keyword evidence="10" id="KW-1185">Reference proteome</keyword>
<evidence type="ECO:0000256" key="4">
    <source>
        <dbReference type="ARBA" id="ARBA00022598"/>
    </source>
</evidence>
<dbReference type="EC" id="6.3.2.9" evidence="7"/>
<dbReference type="GO" id="GO:0005737">
    <property type="term" value="C:cytoplasm"/>
    <property type="evidence" value="ECO:0007669"/>
    <property type="project" value="UniProtKB-SubCell"/>
</dbReference>
<protein>
    <recommendedName>
        <fullName evidence="7">UDP-N-acetylmuramoylalanine--D-glutamate ligase</fullName>
        <ecNumber evidence="7">6.3.2.9</ecNumber>
    </recommendedName>
    <alternativeName>
        <fullName evidence="7">D-glutamic acid-adding enzyme</fullName>
    </alternativeName>
    <alternativeName>
        <fullName evidence="7">UDP-N-acetylmuramoyl-L-alanyl-D-glutamate synthetase</fullName>
    </alternativeName>
</protein>
<comment type="catalytic activity">
    <reaction evidence="7">
        <text>UDP-N-acetyl-alpha-D-muramoyl-L-alanine + D-glutamate + ATP = UDP-N-acetyl-alpha-D-muramoyl-L-alanyl-D-glutamate + ADP + phosphate + H(+)</text>
        <dbReference type="Rhea" id="RHEA:16429"/>
        <dbReference type="ChEBI" id="CHEBI:15378"/>
        <dbReference type="ChEBI" id="CHEBI:29986"/>
        <dbReference type="ChEBI" id="CHEBI:30616"/>
        <dbReference type="ChEBI" id="CHEBI:43474"/>
        <dbReference type="ChEBI" id="CHEBI:83898"/>
        <dbReference type="ChEBI" id="CHEBI:83900"/>
        <dbReference type="ChEBI" id="CHEBI:456216"/>
        <dbReference type="EC" id="6.3.2.9"/>
    </reaction>
</comment>
<dbReference type="GO" id="GO:0051301">
    <property type="term" value="P:cell division"/>
    <property type="evidence" value="ECO:0007669"/>
    <property type="project" value="UniProtKB-KW"/>
</dbReference>
<comment type="caution">
    <text evidence="9">The sequence shown here is derived from an EMBL/GenBank/DDBJ whole genome shotgun (WGS) entry which is preliminary data.</text>
</comment>
<keyword evidence="7" id="KW-0132">Cell division</keyword>
<dbReference type="PANTHER" id="PTHR43692">
    <property type="entry name" value="UDP-N-ACETYLMURAMOYLALANINE--D-GLUTAMATE LIGASE"/>
    <property type="match status" value="1"/>
</dbReference>
<keyword evidence="7" id="KW-0573">Peptidoglycan synthesis</keyword>
<dbReference type="GO" id="GO:0008360">
    <property type="term" value="P:regulation of cell shape"/>
    <property type="evidence" value="ECO:0007669"/>
    <property type="project" value="UniProtKB-KW"/>
</dbReference>
<name>A0A2U1SX34_9MICO</name>
<evidence type="ECO:0000313" key="9">
    <source>
        <dbReference type="EMBL" id="PWB96148.1"/>
    </source>
</evidence>
<evidence type="ECO:0000256" key="3">
    <source>
        <dbReference type="ARBA" id="ARBA00022490"/>
    </source>
</evidence>
<dbReference type="AlphaFoldDB" id="A0A2U1SX34"/>
<evidence type="ECO:0000256" key="7">
    <source>
        <dbReference type="HAMAP-Rule" id="MF_00639"/>
    </source>
</evidence>
<comment type="pathway">
    <text evidence="2 7">Cell wall biogenesis; peptidoglycan biosynthesis.</text>
</comment>
<comment type="subcellular location">
    <subcellularLocation>
        <location evidence="1 7">Cytoplasm</location>
    </subcellularLocation>
</comment>
<dbReference type="GO" id="GO:0071555">
    <property type="term" value="P:cell wall organization"/>
    <property type="evidence" value="ECO:0007669"/>
    <property type="project" value="UniProtKB-KW"/>
</dbReference>
<dbReference type="UniPathway" id="UPA00219"/>
<dbReference type="PANTHER" id="PTHR43692:SF1">
    <property type="entry name" value="UDP-N-ACETYLMURAMOYLALANINE--D-GLUTAMATE LIGASE"/>
    <property type="match status" value="1"/>
</dbReference>
<dbReference type="Pfam" id="PF08245">
    <property type="entry name" value="Mur_ligase_M"/>
    <property type="match status" value="1"/>
</dbReference>
<dbReference type="Gene3D" id="3.90.190.20">
    <property type="entry name" value="Mur ligase, C-terminal domain"/>
    <property type="match status" value="1"/>
</dbReference>
<dbReference type="InterPro" id="IPR005762">
    <property type="entry name" value="MurD"/>
</dbReference>
<keyword evidence="7" id="KW-0133">Cell shape</keyword>
<sequence>MKRRGVPLSDAPAKSSSDDLGVQSLAGRRVLIVGTGKEGRAIADAVDGIAASAIAYNDAEGDSVDAWRNTWGQRIPVVVGESPGGIDVVIASPGVSKHHPLLRSMRESGVAVTSGTSLWLAEHAASTIGVTGSKGKSTTSSLINHLTARLVGDVVLGGNIGLPLLAMPPAPRYVVELSSYQCSALTVSPATVVLTSLFPEHLDWHGSEDDYYADKLNIVAHGPRAVILNALDPRLVDQIRRRFEELEYEPVGLPQSFHVADGWFRHGEIALFERSALPLRGDHNATNACLALAALDANGYSILDNAPAVAQALAEFHPLEHRLEEIPDAAGITFVDDSLSTSPYAAIEAMRAFAPAPLTLLVGGQDRGVDYAPLIDYVAEHPICAVIGLPGSGAHLTEMMPEAQPVAVAADMGDAVRKARALTPHGGIVLLSPAAPSYGFYANYAERAADFRHAIETTR</sequence>
<evidence type="ECO:0000256" key="2">
    <source>
        <dbReference type="ARBA" id="ARBA00004752"/>
    </source>
</evidence>
<keyword evidence="5 7" id="KW-0547">Nucleotide-binding</keyword>
<evidence type="ECO:0000256" key="6">
    <source>
        <dbReference type="ARBA" id="ARBA00022840"/>
    </source>
</evidence>
<feature type="domain" description="Mur ligase central" evidence="8">
    <location>
        <begin position="130"/>
        <end position="294"/>
    </location>
</feature>
<dbReference type="SUPFAM" id="SSF53623">
    <property type="entry name" value="MurD-like peptide ligases, catalytic domain"/>
    <property type="match status" value="1"/>
</dbReference>
<keyword evidence="4 7" id="KW-0436">Ligase</keyword>
<dbReference type="Gene3D" id="3.40.1190.10">
    <property type="entry name" value="Mur-like, catalytic domain"/>
    <property type="match status" value="1"/>
</dbReference>
<keyword evidence="3 7" id="KW-0963">Cytoplasm</keyword>
<dbReference type="GO" id="GO:0008764">
    <property type="term" value="F:UDP-N-acetylmuramoylalanine-D-glutamate ligase activity"/>
    <property type="evidence" value="ECO:0007669"/>
    <property type="project" value="UniProtKB-UniRule"/>
</dbReference>
<keyword evidence="7" id="KW-0131">Cell cycle</keyword>
<organism evidence="9 10">
    <name type="scientific">Homoserinimonas hongtaonis</name>
    <dbReference type="NCBI Taxonomy" id="2079791"/>
    <lineage>
        <taxon>Bacteria</taxon>
        <taxon>Bacillati</taxon>
        <taxon>Actinomycetota</taxon>
        <taxon>Actinomycetes</taxon>
        <taxon>Micrococcales</taxon>
        <taxon>Microbacteriaceae</taxon>
        <taxon>Homoserinimonas</taxon>
    </lineage>
</organism>
<evidence type="ECO:0000256" key="5">
    <source>
        <dbReference type="ARBA" id="ARBA00022741"/>
    </source>
</evidence>
<dbReference type="GO" id="GO:0005524">
    <property type="term" value="F:ATP binding"/>
    <property type="evidence" value="ECO:0007669"/>
    <property type="project" value="UniProtKB-UniRule"/>
</dbReference>
<dbReference type="NCBIfam" id="TIGR01087">
    <property type="entry name" value="murD"/>
    <property type="match status" value="1"/>
</dbReference>
<dbReference type="InterPro" id="IPR013221">
    <property type="entry name" value="Mur_ligase_cen"/>
</dbReference>
<dbReference type="HAMAP" id="MF_00639">
    <property type="entry name" value="MurD"/>
    <property type="match status" value="1"/>
</dbReference>
<dbReference type="InterPro" id="IPR036565">
    <property type="entry name" value="Mur-like_cat_sf"/>
</dbReference>
<keyword evidence="7" id="KW-0961">Cell wall biogenesis/degradation</keyword>
<dbReference type="Proteomes" id="UP000244978">
    <property type="component" value="Unassembled WGS sequence"/>
</dbReference>
<dbReference type="EMBL" id="QEEX01000002">
    <property type="protein sequence ID" value="PWB96148.1"/>
    <property type="molecule type" value="Genomic_DNA"/>
</dbReference>
<dbReference type="GO" id="GO:0009252">
    <property type="term" value="P:peptidoglycan biosynthetic process"/>
    <property type="evidence" value="ECO:0007669"/>
    <property type="project" value="UniProtKB-UniRule"/>
</dbReference>
<accession>A0A2U1SX34</accession>
<keyword evidence="6 7" id="KW-0067">ATP-binding</keyword>
<gene>
    <name evidence="7" type="primary">murD</name>
    <name evidence="9" type="ORF">DF220_12270</name>
</gene>
<comment type="similarity">
    <text evidence="7">Belongs to the MurCDEF family.</text>
</comment>